<organism evidence="4 5">
    <name type="scientific">Leptonychotes weddellii</name>
    <name type="common">Weddell seal</name>
    <name type="synonym">Otaria weddellii</name>
    <dbReference type="NCBI Taxonomy" id="9713"/>
    <lineage>
        <taxon>Eukaryota</taxon>
        <taxon>Metazoa</taxon>
        <taxon>Chordata</taxon>
        <taxon>Craniata</taxon>
        <taxon>Vertebrata</taxon>
        <taxon>Euteleostomi</taxon>
        <taxon>Mammalia</taxon>
        <taxon>Eutheria</taxon>
        <taxon>Laurasiatheria</taxon>
        <taxon>Carnivora</taxon>
        <taxon>Caniformia</taxon>
        <taxon>Pinnipedia</taxon>
        <taxon>Phocidae</taxon>
        <taxon>Monachinae</taxon>
        <taxon>Lobodontini</taxon>
        <taxon>Leptonychotes</taxon>
    </lineage>
</organism>
<evidence type="ECO:0000259" key="3">
    <source>
        <dbReference type="PROSITE" id="PS50804"/>
    </source>
</evidence>
<evidence type="ECO:0000313" key="6">
    <source>
        <dbReference type="RefSeq" id="XP_030887839.1"/>
    </source>
</evidence>
<feature type="domain" description="SCAN box" evidence="3">
    <location>
        <begin position="44"/>
        <end position="115"/>
    </location>
</feature>
<sequence>MAAVLIIQDGEQEPVIVKVEEDNFFVQEIDLPKNSQSCQEVFGQCFRQFCYQETSGPREALSRLGELCRRWLRPETHSKEQIVELLVLEQFLTILPGDLQARVWEQHPLNGDEAMLEESLMIRDFRWEEVFCGGNKQHLLVRFIRKQ</sequence>
<keyword evidence="4" id="KW-1185">Reference proteome</keyword>
<dbReference type="SUPFAM" id="SSF47353">
    <property type="entry name" value="Retrovirus capsid dimerization domain-like"/>
    <property type="match status" value="1"/>
</dbReference>
<dbReference type="FunFam" id="1.10.4020.10:FF:000001">
    <property type="entry name" value="zinc finger protein 263 isoform X1"/>
    <property type="match status" value="1"/>
</dbReference>
<evidence type="ECO:0000313" key="5">
    <source>
        <dbReference type="RefSeq" id="XP_030887838.1"/>
    </source>
</evidence>
<evidence type="ECO:0000256" key="1">
    <source>
        <dbReference type="ARBA" id="ARBA00023242"/>
    </source>
</evidence>
<keyword evidence="1 2" id="KW-0539">Nucleus</keyword>
<proteinExistence type="predicted"/>
<evidence type="ECO:0000256" key="2">
    <source>
        <dbReference type="PROSITE-ProRule" id="PRU00187"/>
    </source>
</evidence>
<dbReference type="KEGG" id="lww:115942229"/>
<dbReference type="InterPro" id="IPR038269">
    <property type="entry name" value="SCAN_sf"/>
</dbReference>
<dbReference type="AlphaFoldDB" id="A0A7F8R5C8"/>
<dbReference type="SMART" id="SM00431">
    <property type="entry name" value="SCAN"/>
    <property type="match status" value="1"/>
</dbReference>
<dbReference type="PANTHER" id="PTHR45935:SF28">
    <property type="entry name" value="SCAN DOMAIN-CONTAINING PROTEIN 3"/>
    <property type="match status" value="1"/>
</dbReference>
<dbReference type="InterPro" id="IPR003309">
    <property type="entry name" value="SCAN_dom"/>
</dbReference>
<dbReference type="RefSeq" id="XP_030887839.1">
    <property type="nucleotide sequence ID" value="XM_031031979.1"/>
</dbReference>
<name>A0A7F8R5C8_LEPWE</name>
<dbReference type="CDD" id="cd07936">
    <property type="entry name" value="SCAN"/>
    <property type="match status" value="1"/>
</dbReference>
<dbReference type="Pfam" id="PF02023">
    <property type="entry name" value="SCAN"/>
    <property type="match status" value="1"/>
</dbReference>
<dbReference type="GeneID" id="115942229"/>
<dbReference type="PROSITE" id="PS50804">
    <property type="entry name" value="SCAN_BOX"/>
    <property type="match status" value="1"/>
</dbReference>
<dbReference type="Proteomes" id="UP000245341">
    <property type="component" value="Unplaced"/>
</dbReference>
<dbReference type="Gene3D" id="1.10.4020.10">
    <property type="entry name" value="DNA breaking-rejoining enzymes"/>
    <property type="match status" value="1"/>
</dbReference>
<dbReference type="GO" id="GO:0005634">
    <property type="term" value="C:nucleus"/>
    <property type="evidence" value="ECO:0007669"/>
    <property type="project" value="UniProtKB-SubCell"/>
</dbReference>
<protein>
    <submittedName>
        <fullName evidence="5 6">Zinc finger and SCAN domain-containing protein 12-like isoform X1</fullName>
    </submittedName>
</protein>
<accession>A0A7F8R5C8</accession>
<reference evidence="5 6" key="1">
    <citation type="submission" date="2025-04" db="UniProtKB">
        <authorList>
            <consortium name="RefSeq"/>
        </authorList>
    </citation>
    <scope>IDENTIFICATION</scope>
    <source>
        <tissue evidence="5 6">Liver</tissue>
    </source>
</reference>
<dbReference type="RefSeq" id="XP_030887838.1">
    <property type="nucleotide sequence ID" value="XM_031031978.1"/>
</dbReference>
<dbReference type="OrthoDB" id="6077919at2759"/>
<gene>
    <name evidence="5 6" type="primary">LOC115942229</name>
</gene>
<dbReference type="PANTHER" id="PTHR45935">
    <property type="entry name" value="PROTEIN ZBED8-RELATED"/>
    <property type="match status" value="1"/>
</dbReference>
<evidence type="ECO:0000313" key="4">
    <source>
        <dbReference type="Proteomes" id="UP000245341"/>
    </source>
</evidence>
<dbReference type="InterPro" id="IPR050916">
    <property type="entry name" value="SCAN-C2H2_zinc_finger"/>
</dbReference>
<comment type="subcellular location">
    <subcellularLocation>
        <location evidence="2">Nucleus</location>
    </subcellularLocation>
</comment>